<evidence type="ECO:0000256" key="6">
    <source>
        <dbReference type="SAM" id="Phobius"/>
    </source>
</evidence>
<dbReference type="PANTHER" id="PTHR34857">
    <property type="entry name" value="SLL0384 PROTEIN"/>
    <property type="match status" value="1"/>
</dbReference>
<evidence type="ECO:0000256" key="4">
    <source>
        <dbReference type="ARBA" id="ARBA00022989"/>
    </source>
</evidence>
<evidence type="ECO:0000313" key="7">
    <source>
        <dbReference type="EMBL" id="PRZ14075.1"/>
    </source>
</evidence>
<accession>A0A2T0YGL5</accession>
<dbReference type="Proteomes" id="UP000238217">
    <property type="component" value="Unassembled WGS sequence"/>
</dbReference>
<reference evidence="7 8" key="1">
    <citation type="submission" date="2018-03" db="EMBL/GenBank/DDBJ databases">
        <title>Comparative analysis of microorganisms from saline springs in Andes Mountain Range, Colombia.</title>
        <authorList>
            <person name="Rubin E."/>
        </authorList>
    </citation>
    <scope>NUCLEOTIDE SEQUENCE [LARGE SCALE GENOMIC DNA]</scope>
    <source>
        <strain evidence="7 8">CG 35</strain>
    </source>
</reference>
<keyword evidence="4 6" id="KW-1133">Transmembrane helix</keyword>
<feature type="transmembrane region" description="Helical" evidence="6">
    <location>
        <begin position="171"/>
        <end position="190"/>
    </location>
</feature>
<dbReference type="Pfam" id="PF02361">
    <property type="entry name" value="CbiQ"/>
    <property type="match status" value="1"/>
</dbReference>
<evidence type="ECO:0000256" key="3">
    <source>
        <dbReference type="ARBA" id="ARBA00022692"/>
    </source>
</evidence>
<sequence>MRLHPATELVLLGCALLLVYGVPSPLIPAAVLLSTVVGAAVSPRVRFRRWALTLMLLAGPMLVMVGIIQGLFYPGEQVQVLAEFGPAAVTVEGLALAIQLWLRVAAMVAVCALFAFGSDPSRAFDGLLTLRLPLSLAYVCAAAMSLIPLAQHRVRAALAARAARGWDTDRLLVRLRLLTGVLGGLLVTAITQLDQRHDALTQRGFGLAPRPTPARFYPAGAGQSALRWGAVVGSCLLVGASLVGLLPLPSATDLLGVLDA</sequence>
<evidence type="ECO:0000256" key="1">
    <source>
        <dbReference type="ARBA" id="ARBA00004141"/>
    </source>
</evidence>
<feature type="transmembrane region" description="Helical" evidence="6">
    <location>
        <begin position="225"/>
        <end position="246"/>
    </location>
</feature>
<name>A0A2T0YGL5_9MICC</name>
<dbReference type="InterPro" id="IPR051611">
    <property type="entry name" value="ECF_transporter_component"/>
</dbReference>
<proteinExistence type="predicted"/>
<gene>
    <name evidence="7" type="ORF">BCL67_11377</name>
</gene>
<comment type="caution">
    <text evidence="7">The sequence shown here is derived from an EMBL/GenBank/DDBJ whole genome shotgun (WGS) entry which is preliminary data.</text>
</comment>
<keyword evidence="5 6" id="KW-0472">Membrane</keyword>
<dbReference type="AlphaFoldDB" id="A0A2T0YGL5"/>
<dbReference type="PANTHER" id="PTHR34857:SF2">
    <property type="entry name" value="SLL0384 PROTEIN"/>
    <property type="match status" value="1"/>
</dbReference>
<feature type="transmembrane region" description="Helical" evidence="6">
    <location>
        <begin position="94"/>
        <end position="116"/>
    </location>
</feature>
<evidence type="ECO:0000256" key="2">
    <source>
        <dbReference type="ARBA" id="ARBA00022475"/>
    </source>
</evidence>
<feature type="transmembrane region" description="Helical" evidence="6">
    <location>
        <begin position="128"/>
        <end position="150"/>
    </location>
</feature>
<dbReference type="InterPro" id="IPR003339">
    <property type="entry name" value="ABC/ECF_trnsptr_transmembrane"/>
</dbReference>
<comment type="subcellular location">
    <subcellularLocation>
        <location evidence="1">Membrane</location>
        <topology evidence="1">Multi-pass membrane protein</topology>
    </subcellularLocation>
</comment>
<organism evidence="7 8">
    <name type="scientific">Nesterenkonia sandarakina</name>
    <dbReference type="NCBI Taxonomy" id="272918"/>
    <lineage>
        <taxon>Bacteria</taxon>
        <taxon>Bacillati</taxon>
        <taxon>Actinomycetota</taxon>
        <taxon>Actinomycetes</taxon>
        <taxon>Micrococcales</taxon>
        <taxon>Micrococcaceae</taxon>
        <taxon>Nesterenkonia</taxon>
    </lineage>
</organism>
<dbReference type="OrthoDB" id="4963628at2"/>
<protein>
    <submittedName>
        <fullName evidence="7">Energy-coupling factor transporter transmembrane protein EcfT</fullName>
    </submittedName>
</protein>
<feature type="transmembrane region" description="Helical" evidence="6">
    <location>
        <begin position="49"/>
        <end position="73"/>
    </location>
</feature>
<keyword evidence="8" id="KW-1185">Reference proteome</keyword>
<keyword evidence="2" id="KW-1003">Cell membrane</keyword>
<dbReference type="GO" id="GO:0005886">
    <property type="term" value="C:plasma membrane"/>
    <property type="evidence" value="ECO:0007669"/>
    <property type="project" value="UniProtKB-ARBA"/>
</dbReference>
<dbReference type="EMBL" id="PVTY01000013">
    <property type="protein sequence ID" value="PRZ14075.1"/>
    <property type="molecule type" value="Genomic_DNA"/>
</dbReference>
<evidence type="ECO:0000313" key="8">
    <source>
        <dbReference type="Proteomes" id="UP000238217"/>
    </source>
</evidence>
<evidence type="ECO:0000256" key="5">
    <source>
        <dbReference type="ARBA" id="ARBA00023136"/>
    </source>
</evidence>
<dbReference type="RefSeq" id="WP_106123563.1">
    <property type="nucleotide sequence ID" value="NZ_PVTY01000013.1"/>
</dbReference>
<keyword evidence="3 6" id="KW-0812">Transmembrane</keyword>